<dbReference type="Proteomes" id="UP001058461">
    <property type="component" value="Chromosome"/>
</dbReference>
<keyword evidence="1" id="KW-0547">Nucleotide-binding</keyword>
<protein>
    <submittedName>
        <fullName evidence="7">Sigma-54-dependent Fis family transcriptional regulator</fullName>
    </submittedName>
</protein>
<dbReference type="InterPro" id="IPR045343">
    <property type="entry name" value="VpsR"/>
</dbReference>
<keyword evidence="3" id="KW-0805">Transcription regulation</keyword>
<evidence type="ECO:0000256" key="3">
    <source>
        <dbReference type="ARBA" id="ARBA00023015"/>
    </source>
</evidence>
<keyword evidence="4" id="KW-0238">DNA-binding</keyword>
<keyword evidence="8" id="KW-1185">Reference proteome</keyword>
<accession>A0ABY5HSW8</accession>
<dbReference type="PROSITE" id="PS00688">
    <property type="entry name" value="SIGMA54_INTERACT_3"/>
    <property type="match status" value="1"/>
</dbReference>
<keyword evidence="2" id="KW-0067">ATP-binding</keyword>
<evidence type="ECO:0000256" key="4">
    <source>
        <dbReference type="ARBA" id="ARBA00023125"/>
    </source>
</evidence>
<dbReference type="PROSITE" id="PS50045">
    <property type="entry name" value="SIGMA54_INTERACT_4"/>
    <property type="match status" value="1"/>
</dbReference>
<evidence type="ECO:0000256" key="2">
    <source>
        <dbReference type="ARBA" id="ARBA00022840"/>
    </source>
</evidence>
<evidence type="ECO:0000313" key="8">
    <source>
        <dbReference type="Proteomes" id="UP001058461"/>
    </source>
</evidence>
<evidence type="ECO:0000313" key="7">
    <source>
        <dbReference type="EMBL" id="UTW14284.1"/>
    </source>
</evidence>
<dbReference type="InterPro" id="IPR025944">
    <property type="entry name" value="Sigma_54_int_dom_CS"/>
</dbReference>
<proteinExistence type="predicted"/>
<keyword evidence="5" id="KW-0804">Transcription</keyword>
<dbReference type="PANTHER" id="PTHR32071:SF120">
    <property type="entry name" value="TRANSCRIPTIONAL REGULATOR-RELATED"/>
    <property type="match status" value="1"/>
</dbReference>
<dbReference type="Pfam" id="PF00158">
    <property type="entry name" value="Sigma54_activat"/>
    <property type="match status" value="1"/>
</dbReference>
<dbReference type="Pfam" id="PF25601">
    <property type="entry name" value="AAA_lid_14"/>
    <property type="match status" value="1"/>
</dbReference>
<evidence type="ECO:0000256" key="1">
    <source>
        <dbReference type="ARBA" id="ARBA00022741"/>
    </source>
</evidence>
<name>A0ABY5HSW8_9GAMM</name>
<dbReference type="Gene3D" id="3.40.50.300">
    <property type="entry name" value="P-loop containing nucleotide triphosphate hydrolases"/>
    <property type="match status" value="1"/>
</dbReference>
<feature type="domain" description="Sigma-54 factor interaction" evidence="6">
    <location>
        <begin position="90"/>
        <end position="319"/>
    </location>
</feature>
<evidence type="ECO:0000259" key="6">
    <source>
        <dbReference type="PROSITE" id="PS50045"/>
    </source>
</evidence>
<dbReference type="Pfam" id="PF02954">
    <property type="entry name" value="HTH_8"/>
    <property type="match status" value="1"/>
</dbReference>
<dbReference type="PANTHER" id="PTHR32071">
    <property type="entry name" value="TRANSCRIPTIONAL REGULATORY PROTEIN"/>
    <property type="match status" value="1"/>
</dbReference>
<dbReference type="CDD" id="cd00009">
    <property type="entry name" value="AAA"/>
    <property type="match status" value="1"/>
</dbReference>
<dbReference type="EMBL" id="CP073347">
    <property type="protein sequence ID" value="UTW14284.1"/>
    <property type="molecule type" value="Genomic_DNA"/>
</dbReference>
<sequence>MHVDHLSADEISLLEDLLVTHQSVAWVALTRDAQALPAALCSLIGEHFVDFFHYPVKHMALLDFVLDHANGMSYLRQRRLQQEVTAAYEMVGSSEPMLKLFKSIRRIANVDAPLLITGESGTGKELIARAIHERSERAKGPFVAVNCGALPENLIQSELFGYEKGAFSGAQQRKIGKVETAEGGTLFLDEMGDLPMELQVNLLRFLQESCIDRVGGTTPIPVNVRVISATHVDLAGAIAAGKFREDLYFRLNVLNLHAPPLRERGDDTALLAHYFFNRFNQDAGHRIHGFTRRALACMAQHAWPGNVRELINRVRRAIVMCEGKIITHQDLRLSGHDGSAPMVTLDEARSRIEQDTITHALSAAQNNVSEAARLLGVSRVTLYRLMHKHGLEIQEAG</sequence>
<dbReference type="SUPFAM" id="SSF46689">
    <property type="entry name" value="Homeodomain-like"/>
    <property type="match status" value="1"/>
</dbReference>
<dbReference type="InterPro" id="IPR025943">
    <property type="entry name" value="Sigma_54_int_dom_ATP-bd_2"/>
</dbReference>
<evidence type="ECO:0000256" key="5">
    <source>
        <dbReference type="ARBA" id="ARBA00023163"/>
    </source>
</evidence>
<dbReference type="InterPro" id="IPR003593">
    <property type="entry name" value="AAA+_ATPase"/>
</dbReference>
<dbReference type="SUPFAM" id="SSF52540">
    <property type="entry name" value="P-loop containing nucleoside triphosphate hydrolases"/>
    <property type="match status" value="1"/>
</dbReference>
<organism evidence="7 8">
    <name type="scientific">Marinobacterium rhizophilum</name>
    <dbReference type="NCBI Taxonomy" id="420402"/>
    <lineage>
        <taxon>Bacteria</taxon>
        <taxon>Pseudomonadati</taxon>
        <taxon>Pseudomonadota</taxon>
        <taxon>Gammaproteobacteria</taxon>
        <taxon>Oceanospirillales</taxon>
        <taxon>Oceanospirillaceae</taxon>
        <taxon>Marinobacterium</taxon>
    </lineage>
</organism>
<dbReference type="InterPro" id="IPR009057">
    <property type="entry name" value="Homeodomain-like_sf"/>
</dbReference>
<gene>
    <name evidence="7" type="ORF">KDW95_02345</name>
</gene>
<dbReference type="Gene3D" id="1.10.8.60">
    <property type="match status" value="1"/>
</dbReference>
<dbReference type="PRINTS" id="PR01590">
    <property type="entry name" value="HTHFIS"/>
</dbReference>
<dbReference type="InterPro" id="IPR002197">
    <property type="entry name" value="HTH_Fis"/>
</dbReference>
<dbReference type="SUPFAM" id="SSF52172">
    <property type="entry name" value="CheY-like"/>
    <property type="match status" value="1"/>
</dbReference>
<dbReference type="InterPro" id="IPR011006">
    <property type="entry name" value="CheY-like_superfamily"/>
</dbReference>
<dbReference type="Gene3D" id="1.10.10.60">
    <property type="entry name" value="Homeodomain-like"/>
    <property type="match status" value="1"/>
</dbReference>
<dbReference type="InterPro" id="IPR025662">
    <property type="entry name" value="Sigma_54_int_dom_ATP-bd_1"/>
</dbReference>
<dbReference type="PROSITE" id="PS00676">
    <property type="entry name" value="SIGMA54_INTERACT_2"/>
    <property type="match status" value="1"/>
</dbReference>
<dbReference type="Pfam" id="PF20161">
    <property type="entry name" value="VpsR"/>
    <property type="match status" value="1"/>
</dbReference>
<dbReference type="SMART" id="SM00382">
    <property type="entry name" value="AAA"/>
    <property type="match status" value="1"/>
</dbReference>
<reference evidence="7" key="1">
    <citation type="submission" date="2021-04" db="EMBL/GenBank/DDBJ databases">
        <title>Oceanospirillales bacteria with DddD are important DMSP degraders in coastal seawater.</title>
        <authorList>
            <person name="Liu J."/>
        </authorList>
    </citation>
    <scope>NUCLEOTIDE SEQUENCE</scope>
    <source>
        <strain evidence="7">D13-1</strain>
    </source>
</reference>
<dbReference type="InterPro" id="IPR002078">
    <property type="entry name" value="Sigma_54_int"/>
</dbReference>
<dbReference type="InterPro" id="IPR058031">
    <property type="entry name" value="AAA_lid_NorR"/>
</dbReference>
<dbReference type="InterPro" id="IPR027417">
    <property type="entry name" value="P-loop_NTPase"/>
</dbReference>
<dbReference type="PROSITE" id="PS00675">
    <property type="entry name" value="SIGMA54_INTERACT_1"/>
    <property type="match status" value="1"/>
</dbReference>